<evidence type="ECO:0000256" key="1">
    <source>
        <dbReference type="SAM" id="Phobius"/>
    </source>
</evidence>
<keyword evidence="1" id="KW-0472">Membrane</keyword>
<dbReference type="AlphaFoldDB" id="A0A2W5ADZ8"/>
<protein>
    <submittedName>
        <fullName evidence="2">Uncharacterized protein</fullName>
    </submittedName>
</protein>
<reference evidence="2 3" key="1">
    <citation type="submission" date="2018-10" db="EMBL/GenBank/DDBJ databases">
        <title>Transmission dynamics of multidrug resistant bacteria on intensive care unit surfaces.</title>
        <authorList>
            <person name="D'Souza A.W."/>
            <person name="Potter R.F."/>
            <person name="Wallace M."/>
            <person name="Shupe A."/>
            <person name="Patel S."/>
            <person name="Sun S."/>
            <person name="Gul D."/>
            <person name="Kwon J.H."/>
            <person name="Andleeb S."/>
            <person name="Burnham C.-A.D."/>
            <person name="Dantas G."/>
        </authorList>
    </citation>
    <scope>NUCLEOTIDE SEQUENCE [LARGE SCALE GENOMIC DNA]</scope>
    <source>
        <strain evidence="2 3">AJ_385</strain>
    </source>
</reference>
<dbReference type="Proteomes" id="UP000277537">
    <property type="component" value="Unassembled WGS sequence"/>
</dbReference>
<accession>A0A2W5ADZ8</accession>
<feature type="transmembrane region" description="Helical" evidence="1">
    <location>
        <begin position="114"/>
        <end position="134"/>
    </location>
</feature>
<evidence type="ECO:0000313" key="3">
    <source>
        <dbReference type="Proteomes" id="UP000277537"/>
    </source>
</evidence>
<proteinExistence type="predicted"/>
<comment type="caution">
    <text evidence="2">The sequence shown here is derived from an EMBL/GenBank/DDBJ whole genome shotgun (WGS) entry which is preliminary data.</text>
</comment>
<name>A0A2W5ADZ8_ACIJO</name>
<keyword evidence="1" id="KW-1133">Transmembrane helix</keyword>
<evidence type="ECO:0000313" key="2">
    <source>
        <dbReference type="EMBL" id="RSE22413.1"/>
    </source>
</evidence>
<sequence>MSRHQTFTKLVTDDKDFVGMVAYTVYKKEKLDWIEQFKVTHGDEPSEAELKQFTLASDSALRIQQYREIAESRVNDFIDNAIFEELEGYKKRLRDDEIVKASKKGFIKGIGENVLAGIIGAGIVTLFQLGIWLYQVKDNPEFKKQAEQQIQQATT</sequence>
<dbReference type="EMBL" id="RHXE01000022">
    <property type="protein sequence ID" value="RSE22413.1"/>
    <property type="molecule type" value="Genomic_DNA"/>
</dbReference>
<keyword evidence="1" id="KW-0812">Transmembrane</keyword>
<dbReference type="RefSeq" id="WP_004815263.1">
    <property type="nucleotide sequence ID" value="NZ_RHXE01000022.1"/>
</dbReference>
<gene>
    <name evidence="2" type="ORF">EGT73_10515</name>
</gene>
<organism evidence="2 3">
    <name type="scientific">Acinetobacter johnsonii</name>
    <dbReference type="NCBI Taxonomy" id="40214"/>
    <lineage>
        <taxon>Bacteria</taxon>
        <taxon>Pseudomonadati</taxon>
        <taxon>Pseudomonadota</taxon>
        <taxon>Gammaproteobacteria</taxon>
        <taxon>Moraxellales</taxon>
        <taxon>Moraxellaceae</taxon>
        <taxon>Acinetobacter</taxon>
    </lineage>
</organism>